<comment type="similarity">
    <text evidence="1">Belongs to the 3-hydroxyacyl-CoA dehydrogenase family.</text>
</comment>
<dbReference type="PANTHER" id="PTHR48075:SF5">
    <property type="entry name" value="3-HYDROXYBUTYRYL-COA DEHYDROGENASE"/>
    <property type="match status" value="1"/>
</dbReference>
<protein>
    <submittedName>
        <fullName evidence="6">3-hydroxyacyl-CoA dehydrogenase family protein</fullName>
        <ecNumber evidence="6">1.1.1.35</ecNumber>
    </submittedName>
</protein>
<dbReference type="EC" id="1.1.1.35" evidence="6"/>
<feature type="site" description="Important for catalytic activity" evidence="3">
    <location>
        <position position="145"/>
    </location>
</feature>
<evidence type="ECO:0000313" key="7">
    <source>
        <dbReference type="Proteomes" id="UP001596417"/>
    </source>
</evidence>
<dbReference type="InterPro" id="IPR006108">
    <property type="entry name" value="3HC_DH_C"/>
</dbReference>
<dbReference type="AlphaFoldDB" id="A0ABD5YQ78"/>
<keyword evidence="7" id="KW-1185">Reference proteome</keyword>
<dbReference type="PROSITE" id="PS00067">
    <property type="entry name" value="3HCDH"/>
    <property type="match status" value="1"/>
</dbReference>
<dbReference type="PIRSF" id="PIRSF000105">
    <property type="entry name" value="HCDH"/>
    <property type="match status" value="1"/>
</dbReference>
<name>A0ABD5YQ78_9EURY</name>
<comment type="caution">
    <text evidence="6">The sequence shown here is derived from an EMBL/GenBank/DDBJ whole genome shotgun (WGS) entry which is preliminary data.</text>
</comment>
<dbReference type="InterPro" id="IPR013328">
    <property type="entry name" value="6PGD_dom2"/>
</dbReference>
<evidence type="ECO:0000256" key="2">
    <source>
        <dbReference type="ARBA" id="ARBA00023002"/>
    </source>
</evidence>
<dbReference type="GO" id="GO:0003857">
    <property type="term" value="F:(3S)-3-hydroxyacyl-CoA dehydrogenase (NAD+) activity"/>
    <property type="evidence" value="ECO:0007669"/>
    <property type="project" value="UniProtKB-EC"/>
</dbReference>
<dbReference type="Gene3D" id="3.40.50.720">
    <property type="entry name" value="NAD(P)-binding Rossmann-like Domain"/>
    <property type="match status" value="1"/>
</dbReference>
<dbReference type="InterPro" id="IPR008927">
    <property type="entry name" value="6-PGluconate_DH-like_C_sf"/>
</dbReference>
<evidence type="ECO:0000259" key="5">
    <source>
        <dbReference type="Pfam" id="PF02737"/>
    </source>
</evidence>
<dbReference type="FunFam" id="3.40.50.720:FF:000009">
    <property type="entry name" value="Fatty oxidation complex, alpha subunit"/>
    <property type="match status" value="1"/>
</dbReference>
<evidence type="ECO:0000313" key="6">
    <source>
        <dbReference type="EMBL" id="MFC7189655.1"/>
    </source>
</evidence>
<dbReference type="InterPro" id="IPR006180">
    <property type="entry name" value="3-OHacyl-CoA_DH_CS"/>
</dbReference>
<dbReference type="Pfam" id="PF02737">
    <property type="entry name" value="3HCDH_N"/>
    <property type="match status" value="1"/>
</dbReference>
<dbReference type="EMBL" id="JBHTAX010000001">
    <property type="protein sequence ID" value="MFC7189655.1"/>
    <property type="molecule type" value="Genomic_DNA"/>
</dbReference>
<keyword evidence="2 6" id="KW-0560">Oxidoreductase</keyword>
<dbReference type="InterPro" id="IPR006176">
    <property type="entry name" value="3-OHacyl-CoA_DH_NAD-bd"/>
</dbReference>
<dbReference type="GO" id="GO:0032787">
    <property type="term" value="P:monocarboxylic acid metabolic process"/>
    <property type="evidence" value="ECO:0007669"/>
    <property type="project" value="UniProtKB-ARBA"/>
</dbReference>
<organism evidence="6 7">
    <name type="scientific">Halocatena marina</name>
    <dbReference type="NCBI Taxonomy" id="2934937"/>
    <lineage>
        <taxon>Archaea</taxon>
        <taxon>Methanobacteriati</taxon>
        <taxon>Methanobacteriota</taxon>
        <taxon>Stenosarchaea group</taxon>
        <taxon>Halobacteria</taxon>
        <taxon>Halobacteriales</taxon>
        <taxon>Natronomonadaceae</taxon>
        <taxon>Halocatena</taxon>
    </lineage>
</organism>
<gene>
    <name evidence="6" type="ORF">ACFQL7_07165</name>
</gene>
<evidence type="ECO:0000259" key="4">
    <source>
        <dbReference type="Pfam" id="PF00725"/>
    </source>
</evidence>
<accession>A0ABD5YQ78</accession>
<feature type="domain" description="3-hydroxyacyl-CoA dehydrogenase NAD binding" evidence="5">
    <location>
        <begin position="6"/>
        <end position="188"/>
    </location>
</feature>
<proteinExistence type="inferred from homology"/>
<reference evidence="6 7" key="1">
    <citation type="journal article" date="2019" name="Int. J. Syst. Evol. Microbiol.">
        <title>The Global Catalogue of Microorganisms (GCM) 10K type strain sequencing project: providing services to taxonomists for standard genome sequencing and annotation.</title>
        <authorList>
            <consortium name="The Broad Institute Genomics Platform"/>
            <consortium name="The Broad Institute Genome Sequencing Center for Infectious Disease"/>
            <person name="Wu L."/>
            <person name="Ma J."/>
        </authorList>
    </citation>
    <scope>NUCLEOTIDE SEQUENCE [LARGE SCALE GENOMIC DNA]</scope>
    <source>
        <strain evidence="6 7">RDMS1</strain>
    </source>
</reference>
<dbReference type="Gene3D" id="1.10.1040.10">
    <property type="entry name" value="N-(1-d-carboxylethyl)-l-norvaline Dehydrogenase, domain 2"/>
    <property type="match status" value="1"/>
</dbReference>
<dbReference type="PANTHER" id="PTHR48075">
    <property type="entry name" value="3-HYDROXYACYL-COA DEHYDROGENASE FAMILY PROTEIN"/>
    <property type="match status" value="1"/>
</dbReference>
<evidence type="ECO:0000256" key="1">
    <source>
        <dbReference type="ARBA" id="ARBA00009463"/>
    </source>
</evidence>
<feature type="domain" description="3-hydroxyacyl-CoA dehydrogenase C-terminal" evidence="4">
    <location>
        <begin position="194"/>
        <end position="238"/>
    </location>
</feature>
<dbReference type="SUPFAM" id="SSF51735">
    <property type="entry name" value="NAD(P)-binding Rossmann-fold domains"/>
    <property type="match status" value="1"/>
</dbReference>
<dbReference type="RefSeq" id="WP_248905812.1">
    <property type="nucleotide sequence ID" value="NZ_CP109979.1"/>
</dbReference>
<dbReference type="GeneID" id="76199218"/>
<sequence>MTVVDHVAIIGAGIMGSGIGQNLLQNGYQVTIRDIEQDVLDDARERIEFGNYGLNRAVEGGYLTEDEKADALDRLELTTDIEAAVNGTDMVIEAVPEDLALKGRVFNELSEVTNDDIPLYTNSSGFSVASVSNAVEDPSRVAGAHFFNPAQIMDLVEIVKAEATDQSVIDLMTDVVEDIGKTPVMVEDAPERYGFIVNRIWGAMVEEARQVVREGIASEDDVNVAMRKGRNLPVGPLEGASIGEEWD</sequence>
<dbReference type="Proteomes" id="UP001596417">
    <property type="component" value="Unassembled WGS sequence"/>
</dbReference>
<dbReference type="InterPro" id="IPR022694">
    <property type="entry name" value="3-OHacyl-CoA_DH"/>
</dbReference>
<dbReference type="SUPFAM" id="SSF48179">
    <property type="entry name" value="6-phosphogluconate dehydrogenase C-terminal domain-like"/>
    <property type="match status" value="1"/>
</dbReference>
<dbReference type="Pfam" id="PF00725">
    <property type="entry name" value="3HCDH"/>
    <property type="match status" value="1"/>
</dbReference>
<dbReference type="InterPro" id="IPR036291">
    <property type="entry name" value="NAD(P)-bd_dom_sf"/>
</dbReference>
<evidence type="ECO:0000256" key="3">
    <source>
        <dbReference type="PIRSR" id="PIRSR000105-1"/>
    </source>
</evidence>